<feature type="compositionally biased region" description="Acidic residues" evidence="1">
    <location>
        <begin position="311"/>
        <end position="324"/>
    </location>
</feature>
<feature type="region of interest" description="Disordered" evidence="1">
    <location>
        <begin position="270"/>
        <end position="375"/>
    </location>
</feature>
<proteinExistence type="predicted"/>
<feature type="compositionally biased region" description="Pro residues" evidence="1">
    <location>
        <begin position="592"/>
        <end position="603"/>
    </location>
</feature>
<evidence type="ECO:0000313" key="3">
    <source>
        <dbReference type="Proteomes" id="UP001369736"/>
    </source>
</evidence>
<gene>
    <name evidence="2" type="ORF">WCD58_23555</name>
</gene>
<dbReference type="InterPro" id="IPR003615">
    <property type="entry name" value="HNH_nuc"/>
</dbReference>
<reference evidence="2 3" key="1">
    <citation type="submission" date="2024-03" db="EMBL/GenBank/DDBJ databases">
        <title>Actinomycetospora sp. OC33-EN07, a novel actinomycete isolated from wild orchid (Aerides multiflora).</title>
        <authorList>
            <person name="Suriyachadkun C."/>
        </authorList>
    </citation>
    <scope>NUCLEOTIDE SEQUENCE [LARGE SCALE GENOMIC DNA]</scope>
    <source>
        <strain evidence="2 3">OC33-EN07</strain>
    </source>
</reference>
<name>A0ABU8MA28_9PSEU</name>
<dbReference type="CDD" id="cd00085">
    <property type="entry name" value="HNHc"/>
    <property type="match status" value="1"/>
</dbReference>
<feature type="compositionally biased region" description="Low complexity" evidence="1">
    <location>
        <begin position="325"/>
        <end position="335"/>
    </location>
</feature>
<comment type="caution">
    <text evidence="2">The sequence shown here is derived from an EMBL/GenBank/DDBJ whole genome shotgun (WGS) entry which is preliminary data.</text>
</comment>
<evidence type="ECO:0000313" key="2">
    <source>
        <dbReference type="EMBL" id="MEJ2864153.1"/>
    </source>
</evidence>
<sequence length="662" mass="71987">MFEQVFASLPEGVATTPPGAALGALLEQVDPRAVSPHDAVILAGAWRRQLSHHEARFALVAREVALADPDRPGGRREGYTEFSTDELRVVLSESRTRVSKLLGQADTAIAAIPELWAAWDAGRIDTDRVRLCVTWTSSLSAEHARAVVLAVLPEAPRLTLSGLVERLQQVATGLDPGWAAKLYDNARRQRRVRARRTETGTVNLSGLDLPLDAGALSTAHVETLALRAKAAGHPGLIDTVRADIYLALLSPRPAGWDDDALVAHVVAHADPTDPRGRRAPQHVGAHGPRPGGDTRPTDRDPGPGPGPGQPEPDEPEAGEPEAGEPEAGQPEAGQPEPDEPEAGQPEPDEPEAGEPEAGEPEAGEPAVAGPRPTMSRRARIEMRIGLLTLLGYDEKPGIMPGYGVIHSVFARGFARQLCHAEWRVAVTDDHGHLLAALVTRRRPTGYRTTPERRRPAARPVLELHITEQELTRSMREPGMWAPVLDDLRAQFRAWTGPPDSPAEARRRFPSAALARWIRSRDRTCVFPPCRASSLVTDIDHTRAVTDRGQTLEDNLDPLCGHDHLLKHEGGWRLEQPAPGHFVWTSPTGHSYPRPPRPVTPDIPEPGRYRHRSSTNPPELAGDAPLWTNDPYPAGPPAGRPTTRPPPRTTGRNEPEDDDPPPF</sequence>
<keyword evidence="3" id="KW-1185">Reference proteome</keyword>
<dbReference type="Proteomes" id="UP001369736">
    <property type="component" value="Unassembled WGS sequence"/>
</dbReference>
<organism evidence="2 3">
    <name type="scientific">Actinomycetospora flava</name>
    <dbReference type="NCBI Taxonomy" id="3129232"/>
    <lineage>
        <taxon>Bacteria</taxon>
        <taxon>Bacillati</taxon>
        <taxon>Actinomycetota</taxon>
        <taxon>Actinomycetes</taxon>
        <taxon>Pseudonocardiales</taxon>
        <taxon>Pseudonocardiaceae</taxon>
        <taxon>Actinomycetospora</taxon>
    </lineage>
</organism>
<accession>A0ABU8MA28</accession>
<dbReference type="RefSeq" id="WP_337705526.1">
    <property type="nucleotide sequence ID" value="NZ_JBBEGM010000011.1"/>
</dbReference>
<feature type="compositionally biased region" description="Acidic residues" evidence="1">
    <location>
        <begin position="336"/>
        <end position="362"/>
    </location>
</feature>
<evidence type="ECO:0008006" key="4">
    <source>
        <dbReference type="Google" id="ProtNLM"/>
    </source>
</evidence>
<dbReference type="EMBL" id="JBBEGM010000011">
    <property type="protein sequence ID" value="MEJ2864153.1"/>
    <property type="molecule type" value="Genomic_DNA"/>
</dbReference>
<feature type="compositionally biased region" description="Pro residues" evidence="1">
    <location>
        <begin position="632"/>
        <end position="647"/>
    </location>
</feature>
<protein>
    <recommendedName>
        <fullName evidence="4">HNH endonuclease</fullName>
    </recommendedName>
</protein>
<feature type="region of interest" description="Disordered" evidence="1">
    <location>
        <begin position="582"/>
        <end position="662"/>
    </location>
</feature>
<evidence type="ECO:0000256" key="1">
    <source>
        <dbReference type="SAM" id="MobiDB-lite"/>
    </source>
</evidence>